<evidence type="ECO:0008006" key="4">
    <source>
        <dbReference type="Google" id="ProtNLM"/>
    </source>
</evidence>
<protein>
    <recommendedName>
        <fullName evidence="4">Nucleoporin-interacting protein</fullName>
    </recommendedName>
</protein>
<feature type="transmembrane region" description="Helical" evidence="1">
    <location>
        <begin position="12"/>
        <end position="31"/>
    </location>
</feature>
<feature type="transmembrane region" description="Helical" evidence="1">
    <location>
        <begin position="350"/>
        <end position="368"/>
    </location>
</feature>
<feature type="transmembrane region" description="Helical" evidence="1">
    <location>
        <begin position="201"/>
        <end position="221"/>
    </location>
</feature>
<sequence length="480" mass="56011">MVKHFLGNNRFVSYFSLFILFIVFYVGIRYASSYAATWDQVDFVLALDRYDLLAMQPHFPGYPYFILGGMFVHAFIDNPAKALSVFNVLALLSATIPMFFLLKKNHSTKITLLIIALIQSASYVMVIADQPMSEGAALAVLWWYWWAIERVRENTAWWTQLLPLGFFSLLMGIRLSYAPFGVAIAFLWYEDWKRNRNVRRILFFLLAFFLFQLIWVTAVAATEGSFKSFLKLAFSFTNGHFHEWGGAATSDEQSFFQRIIQFIFYNIIWIGVASKTVLLLLLYIVMLICARQSRSFMFSRWLVFSGFAYFLWALLAQNIDKPRHIVPLIHLLLFYGWARYFNKTVSANRLVLAVMILTAQLIVGAFNVREQASRLPATYQLAYDLQNSNERFVLYTWEETRVLQYLHVDFPHKQVLHFSFFLQDKENYQHVKIYMTDHVIKGFRAQGISLAGHLRKVKTYHSSTLADPVYGNITLYEWID</sequence>
<feature type="transmembrane region" description="Helical" evidence="1">
    <location>
        <begin position="301"/>
        <end position="319"/>
    </location>
</feature>
<evidence type="ECO:0000256" key="1">
    <source>
        <dbReference type="SAM" id="Phobius"/>
    </source>
</evidence>
<name>A0A7W0BYR1_9BACL</name>
<feature type="transmembrane region" description="Helical" evidence="1">
    <location>
        <begin position="325"/>
        <end position="341"/>
    </location>
</feature>
<keyword evidence="1" id="KW-0472">Membrane</keyword>
<dbReference type="EMBL" id="JACDUT010000001">
    <property type="protein sequence ID" value="MBA2873716.1"/>
    <property type="molecule type" value="Genomic_DNA"/>
</dbReference>
<feature type="transmembrane region" description="Helical" evidence="1">
    <location>
        <begin position="59"/>
        <end position="76"/>
    </location>
</feature>
<dbReference type="Proteomes" id="UP000523087">
    <property type="component" value="Unassembled WGS sequence"/>
</dbReference>
<comment type="caution">
    <text evidence="2">The sequence shown here is derived from an EMBL/GenBank/DDBJ whole genome shotgun (WGS) entry which is preliminary data.</text>
</comment>
<accession>A0A7W0BYR1</accession>
<keyword evidence="1" id="KW-0812">Transmembrane</keyword>
<evidence type="ECO:0000313" key="2">
    <source>
        <dbReference type="EMBL" id="MBA2873716.1"/>
    </source>
</evidence>
<gene>
    <name evidence="2" type="ORF">HNR31_000468</name>
</gene>
<keyword evidence="1" id="KW-1133">Transmembrane helix</keyword>
<feature type="transmembrane region" description="Helical" evidence="1">
    <location>
        <begin position="263"/>
        <end position="289"/>
    </location>
</feature>
<feature type="transmembrane region" description="Helical" evidence="1">
    <location>
        <begin position="82"/>
        <end position="102"/>
    </location>
</feature>
<dbReference type="RefSeq" id="WP_181554631.1">
    <property type="nucleotide sequence ID" value="NZ_JACDUT010000001.1"/>
</dbReference>
<organism evidence="2 3">
    <name type="scientific">Thermaerobacillus caldiproteolyticus</name>
    <dbReference type="NCBI Taxonomy" id="247480"/>
    <lineage>
        <taxon>Bacteria</taxon>
        <taxon>Bacillati</taxon>
        <taxon>Bacillota</taxon>
        <taxon>Bacilli</taxon>
        <taxon>Bacillales</taxon>
        <taxon>Anoxybacillaceae</taxon>
        <taxon>Thermaerobacillus</taxon>
    </lineage>
</organism>
<proteinExistence type="predicted"/>
<feature type="transmembrane region" description="Helical" evidence="1">
    <location>
        <begin position="166"/>
        <end position="189"/>
    </location>
</feature>
<dbReference type="AlphaFoldDB" id="A0A7W0BYR1"/>
<reference evidence="2 3" key="1">
    <citation type="submission" date="2020-07" db="EMBL/GenBank/DDBJ databases">
        <title>Genomic Encyclopedia of Type Strains, Phase IV (KMG-IV): sequencing the most valuable type-strain genomes for metagenomic binning, comparative biology and taxonomic classification.</title>
        <authorList>
            <person name="Goeker M."/>
        </authorList>
    </citation>
    <scope>NUCLEOTIDE SEQUENCE [LARGE SCALE GENOMIC DNA]</scope>
    <source>
        <strain evidence="2 3">DSM 15730</strain>
    </source>
</reference>
<keyword evidence="3" id="KW-1185">Reference proteome</keyword>
<evidence type="ECO:0000313" key="3">
    <source>
        <dbReference type="Proteomes" id="UP000523087"/>
    </source>
</evidence>